<dbReference type="FunFam" id="3.40.1670.10:FF:000001">
    <property type="entry name" value="3-octaprenyl-4-hydroxybenzoate carboxy-lyase"/>
    <property type="match status" value="1"/>
</dbReference>
<evidence type="ECO:0000256" key="2">
    <source>
        <dbReference type="ARBA" id="ARBA00010021"/>
    </source>
</evidence>
<evidence type="ECO:0000256" key="4">
    <source>
        <dbReference type="ARBA" id="ARBA00018597"/>
    </source>
</evidence>
<evidence type="ECO:0000256" key="5">
    <source>
        <dbReference type="ARBA" id="ARBA00022475"/>
    </source>
</evidence>
<evidence type="ECO:0000256" key="3">
    <source>
        <dbReference type="ARBA" id="ARBA00011643"/>
    </source>
</evidence>
<dbReference type="NCBIfam" id="TIGR00148">
    <property type="entry name" value="UbiD family decarboxylase"/>
    <property type="match status" value="1"/>
</dbReference>
<comment type="function">
    <text evidence="15">Catalyzes the decarboxylation of 3-octaprenyl-4-hydroxy benzoate to 2-octaprenylphenol, an intermediate step in ubiquinone biosynthesis.</text>
</comment>
<feature type="binding site" evidence="15">
    <location>
        <begin position="229"/>
        <end position="230"/>
    </location>
    <ligand>
        <name>prenylated FMN</name>
        <dbReference type="ChEBI" id="CHEBI:87746"/>
    </ligand>
</feature>
<dbReference type="InterPro" id="IPR049381">
    <property type="entry name" value="UbiD-like_C"/>
</dbReference>
<comment type="cofactor">
    <cofactor evidence="15">
        <name>prenylated FMN</name>
        <dbReference type="ChEBI" id="CHEBI:87746"/>
    </cofactor>
    <text evidence="15">Binds 1 prenylated FMN per subunit.</text>
</comment>
<dbReference type="EMBL" id="CACVAT010000601">
    <property type="protein sequence ID" value="CAA6830559.1"/>
    <property type="molecule type" value="Genomic_DNA"/>
</dbReference>
<dbReference type="InterPro" id="IPR023677">
    <property type="entry name" value="UbiD_bacteria"/>
</dbReference>
<evidence type="ECO:0000256" key="14">
    <source>
        <dbReference type="ARBA" id="ARBA00030393"/>
    </source>
</evidence>
<evidence type="ECO:0000256" key="7">
    <source>
        <dbReference type="ARBA" id="ARBA00022643"/>
    </source>
</evidence>
<comment type="similarity">
    <text evidence="2 15">Belongs to the UbiD family.</text>
</comment>
<name>A0A6S6UEU9_9GAMM</name>
<evidence type="ECO:0000256" key="10">
    <source>
        <dbReference type="ARBA" id="ARBA00022793"/>
    </source>
</evidence>
<feature type="domain" description="3-octaprenyl-4-hydroxybenzoate carboxy-lyase-like Rift-related" evidence="16">
    <location>
        <begin position="156"/>
        <end position="357"/>
    </location>
</feature>
<keyword evidence="8 15" id="KW-0831">Ubiquinone biosynthesis</keyword>
<dbReference type="GO" id="GO:0046872">
    <property type="term" value="F:metal ion binding"/>
    <property type="evidence" value="ECO:0007669"/>
    <property type="project" value="UniProtKB-KW"/>
</dbReference>
<evidence type="ECO:0000256" key="12">
    <source>
        <dbReference type="ARBA" id="ARBA00023211"/>
    </source>
</evidence>
<organism evidence="19">
    <name type="scientific">uncultured Thiotrichaceae bacterium</name>
    <dbReference type="NCBI Taxonomy" id="298394"/>
    <lineage>
        <taxon>Bacteria</taxon>
        <taxon>Pseudomonadati</taxon>
        <taxon>Pseudomonadota</taxon>
        <taxon>Gammaproteobacteria</taxon>
        <taxon>Thiotrichales</taxon>
        <taxon>Thiotrichaceae</taxon>
        <taxon>environmental samples</taxon>
    </lineage>
</organism>
<evidence type="ECO:0000259" key="16">
    <source>
        <dbReference type="Pfam" id="PF01977"/>
    </source>
</evidence>
<keyword evidence="10 15" id="KW-0210">Decarboxylase</keyword>
<keyword evidence="9 15" id="KW-0479">Metal-binding</keyword>
<proteinExistence type="inferred from homology"/>
<accession>A0A6S6UEU9</accession>
<dbReference type="Pfam" id="PF01977">
    <property type="entry name" value="UbiD"/>
    <property type="match status" value="1"/>
</dbReference>
<evidence type="ECO:0000259" key="17">
    <source>
        <dbReference type="Pfam" id="PF20695"/>
    </source>
</evidence>
<evidence type="ECO:0000256" key="1">
    <source>
        <dbReference type="ARBA" id="ARBA00004749"/>
    </source>
</evidence>
<feature type="binding site" evidence="15">
    <location>
        <begin position="224"/>
        <end position="226"/>
    </location>
    <ligand>
        <name>prenylated FMN</name>
        <dbReference type="ChEBI" id="CHEBI:87746"/>
    </ligand>
</feature>
<dbReference type="SUPFAM" id="SSF50475">
    <property type="entry name" value="FMN-binding split barrel"/>
    <property type="match status" value="1"/>
</dbReference>
<reference evidence="19" key="1">
    <citation type="submission" date="2020-01" db="EMBL/GenBank/DDBJ databases">
        <authorList>
            <person name="Meier V. D."/>
            <person name="Meier V D."/>
        </authorList>
    </citation>
    <scope>NUCLEOTIDE SEQUENCE</scope>
    <source>
        <strain evidence="19">HLG_WM_MAG_09</strain>
    </source>
</reference>
<dbReference type="EC" id="4.1.1.98" evidence="15"/>
<dbReference type="PANTHER" id="PTHR30108:SF17">
    <property type="entry name" value="FERULIC ACID DECARBOXYLASE 1"/>
    <property type="match status" value="1"/>
</dbReference>
<dbReference type="GO" id="GO:0005886">
    <property type="term" value="C:plasma membrane"/>
    <property type="evidence" value="ECO:0007669"/>
    <property type="project" value="UniProtKB-SubCell"/>
</dbReference>
<feature type="binding site" evidence="15">
    <location>
        <position position="273"/>
    </location>
    <ligand>
        <name>Mn(2+)</name>
        <dbReference type="ChEBI" id="CHEBI:29035"/>
    </ligand>
</feature>
<comment type="subunit">
    <text evidence="3 15">Homohexamer.</text>
</comment>
<evidence type="ECO:0000313" key="19">
    <source>
        <dbReference type="EMBL" id="CAA6830559.1"/>
    </source>
</evidence>
<gene>
    <name evidence="15" type="primary">ubiD</name>
    <name evidence="19" type="ORF">HELGO_WM25852</name>
</gene>
<evidence type="ECO:0000259" key="18">
    <source>
        <dbReference type="Pfam" id="PF20696"/>
    </source>
</evidence>
<comment type="subcellular location">
    <subcellularLocation>
        <location evidence="15">Cell membrane</location>
        <topology evidence="15">Peripheral membrane protein</topology>
    </subcellularLocation>
</comment>
<dbReference type="GO" id="GO:0008694">
    <property type="term" value="F:4-hydroxy-3-polyprenylbenzoate decarboxylase activity"/>
    <property type="evidence" value="ECO:0007669"/>
    <property type="project" value="UniProtKB-UniRule"/>
</dbReference>
<dbReference type="InterPro" id="IPR048304">
    <property type="entry name" value="UbiD_Rift_dom"/>
</dbReference>
<dbReference type="Pfam" id="PF20696">
    <property type="entry name" value="UbiD_C"/>
    <property type="match status" value="1"/>
</dbReference>
<dbReference type="PANTHER" id="PTHR30108">
    <property type="entry name" value="3-OCTAPRENYL-4-HYDROXYBENZOATE CARBOXY-LYASE-RELATED"/>
    <property type="match status" value="1"/>
</dbReference>
<feature type="binding site" evidence="15">
    <location>
        <begin position="210"/>
        <end position="212"/>
    </location>
    <ligand>
        <name>prenylated FMN</name>
        <dbReference type="ChEBI" id="CHEBI:87746"/>
    </ligand>
</feature>
<dbReference type="SUPFAM" id="SSF143968">
    <property type="entry name" value="UbiD C-terminal domain-like"/>
    <property type="match status" value="1"/>
</dbReference>
<evidence type="ECO:0000256" key="8">
    <source>
        <dbReference type="ARBA" id="ARBA00022688"/>
    </source>
</evidence>
<dbReference type="Gene3D" id="1.20.5.570">
    <property type="entry name" value="Single helix bin"/>
    <property type="match status" value="1"/>
</dbReference>
<dbReference type="InterPro" id="IPR002830">
    <property type="entry name" value="UbiD"/>
</dbReference>
<dbReference type="Pfam" id="PF20695">
    <property type="entry name" value="UbiD_N"/>
    <property type="match status" value="1"/>
</dbReference>
<evidence type="ECO:0000256" key="15">
    <source>
        <dbReference type="HAMAP-Rule" id="MF_01636"/>
    </source>
</evidence>
<comment type="cofactor">
    <cofactor evidence="15">
        <name>Mn(2+)</name>
        <dbReference type="ChEBI" id="CHEBI:29035"/>
    </cofactor>
</comment>
<dbReference type="InterPro" id="IPR049383">
    <property type="entry name" value="UbiD-like_N"/>
</dbReference>
<dbReference type="AlphaFoldDB" id="A0A6S6UEU9"/>
<keyword evidence="6 15" id="KW-0285">Flavoprotein</keyword>
<sequence length="522" mass="58575">MKYACKHYPAATTVNLFYIGLCRLNTSGMLLMIPSMKYKDLRDFIRQLEAMGELKRIRTEVDPYLEMTEICDRVLRAEGPALLFENPKGHSIPVLANLFGTPRRVALGMGAESTEALREIGKLLAMLKQPEPPKGIKNALSTLPVFKKVLDMAPKKVRNAACQAMVIEGDDVDLGKIPVQHCWPGDVAPLITWGLVITKGPEKSRQNLGIYRQQVIAKNRVIMRWLSHRGGALDFRDWQKVHPGEPFPIAVALGADPATILGAVTPVPDTLSEYAFAGLLRGSRTELTKCKGSELQVPASAEFVLEGYIYPDDMAPEGPYGDHTGYYNEVDEFPVFTVERITHCNDPIYHTTYTGRPPDEPAILGVALNEVFVPILQKQFPEIVDFYLPPEGCSYRMAVVSIKKQYPGHAKRVMMGVWSFLRQFMYTKFIIIVDDDVNTRSWEDVIWAMTTRMDPQRDTTMVEHTPIDYLDFASPVSGLGSKMGMDATNKWEGETNREWGVPIVMDQDVKDKVDGMWGELGL</sequence>
<dbReference type="HAMAP" id="MF_01636">
    <property type="entry name" value="UbiD"/>
    <property type="match status" value="1"/>
</dbReference>
<evidence type="ECO:0000256" key="9">
    <source>
        <dbReference type="ARBA" id="ARBA00022723"/>
    </source>
</evidence>
<dbReference type="GO" id="GO:0005829">
    <property type="term" value="C:cytosol"/>
    <property type="evidence" value="ECO:0007669"/>
    <property type="project" value="TreeGrafter"/>
</dbReference>
<evidence type="ECO:0000256" key="6">
    <source>
        <dbReference type="ARBA" id="ARBA00022630"/>
    </source>
</evidence>
<dbReference type="GO" id="GO:0006744">
    <property type="term" value="P:ubiquinone biosynthetic process"/>
    <property type="evidence" value="ECO:0007669"/>
    <property type="project" value="UniProtKB-UniRule"/>
</dbReference>
<dbReference type="Gene3D" id="3.40.1670.10">
    <property type="entry name" value="UbiD C-terminal domain-like"/>
    <property type="match status" value="1"/>
</dbReference>
<keyword evidence="7 15" id="KW-0288">FMN</keyword>
<comment type="catalytic activity">
    <reaction evidence="15">
        <text>a 4-hydroxy-3-(all-trans-polyprenyl)benzoate + H(+) = a 2-(all-trans-polyprenyl)phenol + CO2</text>
        <dbReference type="Rhea" id="RHEA:41680"/>
        <dbReference type="Rhea" id="RHEA-COMP:9514"/>
        <dbReference type="Rhea" id="RHEA-COMP:9516"/>
        <dbReference type="ChEBI" id="CHEBI:1269"/>
        <dbReference type="ChEBI" id="CHEBI:15378"/>
        <dbReference type="ChEBI" id="CHEBI:16526"/>
        <dbReference type="ChEBI" id="CHEBI:78396"/>
        <dbReference type="EC" id="4.1.1.98"/>
    </reaction>
</comment>
<feature type="active site" description="Proton donor" evidence="15">
    <location>
        <position position="322"/>
    </location>
</feature>
<dbReference type="NCBIfam" id="NF008175">
    <property type="entry name" value="PRK10922.1"/>
    <property type="match status" value="1"/>
</dbReference>
<keyword evidence="5 15" id="KW-1003">Cell membrane</keyword>
<dbReference type="UniPathway" id="UPA00232"/>
<feature type="domain" description="3-octaprenyl-4-hydroxybenzoate carboxy-lyase-like C-terminal" evidence="18">
    <location>
        <begin position="363"/>
        <end position="487"/>
    </location>
</feature>
<feature type="binding site" evidence="15">
    <location>
        <position position="207"/>
    </location>
    <ligand>
        <name>Mn(2+)</name>
        <dbReference type="ChEBI" id="CHEBI:29035"/>
    </ligand>
</feature>
<evidence type="ECO:0000256" key="11">
    <source>
        <dbReference type="ARBA" id="ARBA00023136"/>
    </source>
</evidence>
<evidence type="ECO:0000256" key="13">
    <source>
        <dbReference type="ARBA" id="ARBA00023239"/>
    </source>
</evidence>
<comment type="pathway">
    <text evidence="1 15">Cofactor biosynthesis; ubiquinone biosynthesis.</text>
</comment>
<feature type="domain" description="3-octaprenyl-4-hydroxybenzoate carboxy-lyase-like N-terminal" evidence="17">
    <location>
        <begin position="45"/>
        <end position="124"/>
    </location>
</feature>
<protein>
    <recommendedName>
        <fullName evidence="4 15">3-octaprenyl-4-hydroxybenzoate carboxy-lyase</fullName>
        <ecNumber evidence="15">4.1.1.98</ecNumber>
    </recommendedName>
    <alternativeName>
        <fullName evidence="14 15">Polyprenyl p-hydroxybenzoate decarboxylase</fullName>
    </alternativeName>
</protein>
<keyword evidence="11 15" id="KW-0472">Membrane</keyword>
<keyword evidence="12 15" id="KW-0464">Manganese</keyword>
<keyword evidence="13 15" id="KW-0456">Lyase</keyword>